<dbReference type="PANTHER" id="PTHR43649">
    <property type="entry name" value="ARABINOSE-BINDING PROTEIN-RELATED"/>
    <property type="match status" value="1"/>
</dbReference>
<sequence>MKKILLSALVALMVLIVGAGCSSSTNKPEDSNGKSGGKTKVIVWGLDPMAVGSGNKEMIEEFNKTHAGIEIVPQSMPGSGGYDTQDLSKLTAAIASGSPPDVVNLNAPFIMEVASRGILMPLDEYIEKSNFDLSRFYPYTVKEMTFQGKIWGLPVGIDDRILYYNKDMMANAGLDPESPPVTWDELLEYGQKMTIKDDKGGFKQIGFIPNFGNSWLYLYSIQNNGKYLDDEGKKVLLNSPENVEALEFMVKGYDMLGGAKKINAYSSTFQGGANDPFLTGKVAMVTNGNWAIADIARFAPNLNFGVAMPPTPTGADFKTWSGGWSWGIPKGAKNPEAAFEVVSWLTTEGPKFSAEGAAKYNAEQKRITIPSWTANIDTNQFLMEKYVDQLDNQRIKDAVKFSMDALEHSISLPVSPVGQLLWSEHARAIDEAIYHKGEPQEILDAAAKKVQEELDKFWKNNKSIE</sequence>
<dbReference type="RefSeq" id="WP_258387308.1">
    <property type="nucleotide sequence ID" value="NZ_CP091430.1"/>
</dbReference>
<dbReference type="PANTHER" id="PTHR43649:SF12">
    <property type="entry name" value="DIACETYLCHITOBIOSE BINDING PROTEIN DASA"/>
    <property type="match status" value="1"/>
</dbReference>
<dbReference type="Proteomes" id="UP001057877">
    <property type="component" value="Chromosome"/>
</dbReference>
<keyword evidence="1" id="KW-0732">Signal</keyword>
<evidence type="ECO:0000313" key="2">
    <source>
        <dbReference type="EMBL" id="UVI31244.1"/>
    </source>
</evidence>
<evidence type="ECO:0000313" key="3">
    <source>
        <dbReference type="Proteomes" id="UP001057877"/>
    </source>
</evidence>
<dbReference type="CDD" id="cd14748">
    <property type="entry name" value="PBP2_UgpB"/>
    <property type="match status" value="1"/>
</dbReference>
<dbReference type="PROSITE" id="PS51257">
    <property type="entry name" value="PROKAR_LIPOPROTEIN"/>
    <property type="match status" value="1"/>
</dbReference>
<accession>A0ABY5SC56</accession>
<organism evidence="2 3">
    <name type="scientific">Paenibacillus spongiae</name>
    <dbReference type="NCBI Taxonomy" id="2909671"/>
    <lineage>
        <taxon>Bacteria</taxon>
        <taxon>Bacillati</taxon>
        <taxon>Bacillota</taxon>
        <taxon>Bacilli</taxon>
        <taxon>Bacillales</taxon>
        <taxon>Paenibacillaceae</taxon>
        <taxon>Paenibacillus</taxon>
    </lineage>
</organism>
<name>A0ABY5SC56_9BACL</name>
<proteinExistence type="predicted"/>
<evidence type="ECO:0000256" key="1">
    <source>
        <dbReference type="SAM" id="SignalP"/>
    </source>
</evidence>
<protein>
    <submittedName>
        <fullName evidence="2">ABC transporter substrate-binding protein</fullName>
    </submittedName>
</protein>
<dbReference type="Pfam" id="PF01547">
    <property type="entry name" value="SBP_bac_1"/>
    <property type="match status" value="1"/>
</dbReference>
<dbReference type="SUPFAM" id="SSF53850">
    <property type="entry name" value="Periplasmic binding protein-like II"/>
    <property type="match status" value="1"/>
</dbReference>
<gene>
    <name evidence="2" type="ORF">L1F29_05215</name>
</gene>
<reference evidence="2" key="1">
    <citation type="submission" date="2022-01" db="EMBL/GenBank/DDBJ databases">
        <title>Paenibacillus spongiae sp. nov., isolated from marine sponge.</title>
        <authorList>
            <person name="Li Z."/>
            <person name="Zhang M."/>
        </authorList>
    </citation>
    <scope>NUCLEOTIDE SEQUENCE</scope>
    <source>
        <strain evidence="2">PHS-Z3</strain>
    </source>
</reference>
<dbReference type="InterPro" id="IPR006059">
    <property type="entry name" value="SBP"/>
</dbReference>
<dbReference type="Gene3D" id="3.40.190.10">
    <property type="entry name" value="Periplasmic binding protein-like II"/>
    <property type="match status" value="1"/>
</dbReference>
<dbReference type="InterPro" id="IPR050490">
    <property type="entry name" value="Bact_solute-bd_prot1"/>
</dbReference>
<dbReference type="EMBL" id="CP091430">
    <property type="protein sequence ID" value="UVI31244.1"/>
    <property type="molecule type" value="Genomic_DNA"/>
</dbReference>
<feature type="chain" id="PRO_5046329441" evidence="1">
    <location>
        <begin position="20"/>
        <end position="465"/>
    </location>
</feature>
<feature type="signal peptide" evidence="1">
    <location>
        <begin position="1"/>
        <end position="19"/>
    </location>
</feature>
<keyword evidence="3" id="KW-1185">Reference proteome</keyword>